<protein>
    <submittedName>
        <fullName evidence="2 3">DNA topoisomerase</fullName>
    </submittedName>
</protein>
<dbReference type="Proteomes" id="UP000030765">
    <property type="component" value="Unassembled WGS sequence"/>
</dbReference>
<evidence type="ECO:0000256" key="1">
    <source>
        <dbReference type="SAM" id="MobiDB-lite"/>
    </source>
</evidence>
<dbReference type="EMBL" id="KE525338">
    <property type="protein sequence ID" value="KFB48143.1"/>
    <property type="molecule type" value="Genomic_DNA"/>
</dbReference>
<accession>A0A084WD49</accession>
<evidence type="ECO:0000313" key="4">
    <source>
        <dbReference type="Proteomes" id="UP000030765"/>
    </source>
</evidence>
<proteinExistence type="predicted"/>
<feature type="compositionally biased region" description="Acidic residues" evidence="1">
    <location>
        <begin position="42"/>
        <end position="52"/>
    </location>
</feature>
<dbReference type="VEuPathDB" id="VectorBase:ASIC016207"/>
<organism evidence="2">
    <name type="scientific">Anopheles sinensis</name>
    <name type="common">Mosquito</name>
    <dbReference type="NCBI Taxonomy" id="74873"/>
    <lineage>
        <taxon>Eukaryota</taxon>
        <taxon>Metazoa</taxon>
        <taxon>Ecdysozoa</taxon>
        <taxon>Arthropoda</taxon>
        <taxon>Hexapoda</taxon>
        <taxon>Insecta</taxon>
        <taxon>Pterygota</taxon>
        <taxon>Neoptera</taxon>
        <taxon>Endopterygota</taxon>
        <taxon>Diptera</taxon>
        <taxon>Nematocera</taxon>
        <taxon>Culicoidea</taxon>
        <taxon>Culicidae</taxon>
        <taxon>Anophelinae</taxon>
        <taxon>Anopheles</taxon>
    </lineage>
</organism>
<dbReference type="EMBL" id="ATLV01022934">
    <property type="status" value="NOT_ANNOTATED_CDS"/>
    <property type="molecule type" value="Genomic_DNA"/>
</dbReference>
<feature type="compositionally biased region" description="Basic and acidic residues" evidence="1">
    <location>
        <begin position="21"/>
        <end position="34"/>
    </location>
</feature>
<reference evidence="3" key="2">
    <citation type="submission" date="2020-05" db="UniProtKB">
        <authorList>
            <consortium name="EnsemblMetazoa"/>
        </authorList>
    </citation>
    <scope>IDENTIFICATION</scope>
</reference>
<feature type="region of interest" description="Disordered" evidence="1">
    <location>
        <begin position="1"/>
        <end position="67"/>
    </location>
</feature>
<gene>
    <name evidence="2" type="ORF">ZHAS_00016207</name>
</gene>
<name>A0A084WD49_ANOSI</name>
<sequence length="67" mass="7519">MYTETEEHNGPLLQVPRHRAKNEPKIKREAHADRNGMPMADEVADGGDDGDDGAYLQDRCPLLRSDD</sequence>
<dbReference type="EnsemblMetazoa" id="ASIC016207-RA">
    <property type="protein sequence ID" value="ASIC016207-PA"/>
    <property type="gene ID" value="ASIC016207"/>
</dbReference>
<evidence type="ECO:0000313" key="3">
    <source>
        <dbReference type="EnsemblMetazoa" id="ASIC016207-PA"/>
    </source>
</evidence>
<dbReference type="GO" id="GO:0016853">
    <property type="term" value="F:isomerase activity"/>
    <property type="evidence" value="ECO:0007669"/>
    <property type="project" value="UniProtKB-KW"/>
</dbReference>
<keyword evidence="4" id="KW-1185">Reference proteome</keyword>
<dbReference type="AlphaFoldDB" id="A0A084WD49"/>
<keyword evidence="2" id="KW-0413">Isomerase</keyword>
<reference evidence="2 4" key="1">
    <citation type="journal article" date="2014" name="BMC Genomics">
        <title>Genome sequence of Anopheles sinensis provides insight into genetics basis of mosquito competence for malaria parasites.</title>
        <authorList>
            <person name="Zhou D."/>
            <person name="Zhang D."/>
            <person name="Ding G."/>
            <person name="Shi L."/>
            <person name="Hou Q."/>
            <person name="Ye Y."/>
            <person name="Xu Y."/>
            <person name="Zhou H."/>
            <person name="Xiong C."/>
            <person name="Li S."/>
            <person name="Yu J."/>
            <person name="Hong S."/>
            <person name="Yu X."/>
            <person name="Zou P."/>
            <person name="Chen C."/>
            <person name="Chang X."/>
            <person name="Wang W."/>
            <person name="Lv Y."/>
            <person name="Sun Y."/>
            <person name="Ma L."/>
            <person name="Shen B."/>
            <person name="Zhu C."/>
        </authorList>
    </citation>
    <scope>NUCLEOTIDE SEQUENCE [LARGE SCALE GENOMIC DNA]</scope>
</reference>
<evidence type="ECO:0000313" key="2">
    <source>
        <dbReference type="EMBL" id="KFB48143.1"/>
    </source>
</evidence>